<reference evidence="4" key="1">
    <citation type="submission" date="2021-01" db="EMBL/GenBank/DDBJ databases">
        <authorList>
            <person name="Kaushik A."/>
        </authorList>
    </citation>
    <scope>NUCLEOTIDE SEQUENCE</scope>
    <source>
        <strain evidence="4">Type strain: AG8-Rh-89/</strain>
    </source>
</reference>
<accession>A0A8H3H7B8</accession>
<organism evidence="4 5">
    <name type="scientific">Rhizoctonia solani</name>
    <dbReference type="NCBI Taxonomy" id="456999"/>
    <lineage>
        <taxon>Eukaryota</taxon>
        <taxon>Fungi</taxon>
        <taxon>Dikarya</taxon>
        <taxon>Basidiomycota</taxon>
        <taxon>Agaricomycotina</taxon>
        <taxon>Agaricomycetes</taxon>
        <taxon>Cantharellales</taxon>
        <taxon>Ceratobasidiaceae</taxon>
        <taxon>Rhizoctonia</taxon>
    </lineage>
</organism>
<dbReference type="PANTHER" id="PTHR22762">
    <property type="entry name" value="ALPHA-GLUCOSIDASE"/>
    <property type="match status" value="1"/>
</dbReference>
<dbReference type="Pfam" id="PF01055">
    <property type="entry name" value="Glyco_hydro_31_2nd"/>
    <property type="match status" value="1"/>
</dbReference>
<dbReference type="InterPro" id="IPR017853">
    <property type="entry name" value="GH"/>
</dbReference>
<protein>
    <recommendedName>
        <fullName evidence="3">Glycoside hydrolase family 31 TIM barrel domain-containing protein</fullName>
    </recommendedName>
</protein>
<name>A0A8H3H7B8_9AGAM</name>
<evidence type="ECO:0000313" key="5">
    <source>
        <dbReference type="Proteomes" id="UP000663850"/>
    </source>
</evidence>
<dbReference type="InterPro" id="IPR000322">
    <property type="entry name" value="Glyco_hydro_31_TIM"/>
</dbReference>
<keyword evidence="2" id="KW-0378">Hydrolase</keyword>
<dbReference type="EMBL" id="CAJMWZ010004310">
    <property type="protein sequence ID" value="CAE6488097.1"/>
    <property type="molecule type" value="Genomic_DNA"/>
</dbReference>
<comment type="similarity">
    <text evidence="1 2">Belongs to the glycosyl hydrolase 31 family.</text>
</comment>
<dbReference type="GO" id="GO:0004553">
    <property type="term" value="F:hydrolase activity, hydrolyzing O-glycosyl compounds"/>
    <property type="evidence" value="ECO:0007669"/>
    <property type="project" value="InterPro"/>
</dbReference>
<comment type="caution">
    <text evidence="4">The sequence shown here is derived from an EMBL/GenBank/DDBJ whole genome shotgun (WGS) entry which is preliminary data.</text>
</comment>
<keyword evidence="2" id="KW-0326">Glycosidase</keyword>
<feature type="non-terminal residue" evidence="4">
    <location>
        <position position="1"/>
    </location>
</feature>
<dbReference type="Proteomes" id="UP000663850">
    <property type="component" value="Unassembled WGS sequence"/>
</dbReference>
<dbReference type="Gene3D" id="3.20.20.80">
    <property type="entry name" value="Glycosidases"/>
    <property type="match status" value="1"/>
</dbReference>
<gene>
    <name evidence="4" type="ORF">RDB_LOCUS81820</name>
</gene>
<dbReference type="AlphaFoldDB" id="A0A8H3H7B8"/>
<dbReference type="GO" id="GO:0005975">
    <property type="term" value="P:carbohydrate metabolic process"/>
    <property type="evidence" value="ECO:0007669"/>
    <property type="project" value="InterPro"/>
</dbReference>
<dbReference type="PANTHER" id="PTHR22762:SF120">
    <property type="entry name" value="HETEROGLYCAN GLUCOSIDASE 1"/>
    <property type="match status" value="1"/>
</dbReference>
<feature type="domain" description="Glycoside hydrolase family 31 TIM barrel" evidence="3">
    <location>
        <begin position="3"/>
        <end position="360"/>
    </location>
</feature>
<evidence type="ECO:0000259" key="3">
    <source>
        <dbReference type="Pfam" id="PF01055"/>
    </source>
</evidence>
<dbReference type="SUPFAM" id="SSF51445">
    <property type="entry name" value="(Trans)glycosidases"/>
    <property type="match status" value="1"/>
</dbReference>
<evidence type="ECO:0000256" key="2">
    <source>
        <dbReference type="RuleBase" id="RU361185"/>
    </source>
</evidence>
<sequence>ACYGYDNDGWVRAVVKRYRDIGFPLDGMHIDVDFQRGYRTFTVDENGAFPNPQGLLSDLRSQGVKCSTNITPFINAWPDPNGIPYSTLDEGLANDYFIKDKRYTAEGGPSNANDDRYMVYRSSRRDEWVAADPNQEPKNNYNPPDTQPLADTWNTGKPFRGGVYYGADLGKPGHYPDLNSRDVRIWWGKQYQHLIDLGLEFVWQDMTSPCIGAAYGDMKSIPFRLLVTSDEHKGSNTRDIAEAELPAIQVWALYSLNLHKATYHGWNYNASRTGKRNFIIGRGGFIGLHRYAGLWTGDNASTWDFLKVSVAQILSLGLSGITISGGDVGGFEPGQDGGKWANPELLMRWYLAYSLLPWFR</sequence>
<proteinExistence type="inferred from homology"/>
<evidence type="ECO:0000313" key="4">
    <source>
        <dbReference type="EMBL" id="CAE6488097.1"/>
    </source>
</evidence>
<evidence type="ECO:0000256" key="1">
    <source>
        <dbReference type="ARBA" id="ARBA00007806"/>
    </source>
</evidence>